<keyword evidence="2" id="KW-0677">Repeat</keyword>
<dbReference type="AlphaFoldDB" id="A0ABD2QGF6"/>
<feature type="domain" description="LIM zinc-binding" evidence="6">
    <location>
        <begin position="1"/>
        <end position="61"/>
    </location>
</feature>
<evidence type="ECO:0000256" key="2">
    <source>
        <dbReference type="ARBA" id="ARBA00022737"/>
    </source>
</evidence>
<dbReference type="CDD" id="cd08368">
    <property type="entry name" value="LIM"/>
    <property type="match status" value="2"/>
</dbReference>
<evidence type="ECO:0000259" key="6">
    <source>
        <dbReference type="PROSITE" id="PS50023"/>
    </source>
</evidence>
<keyword evidence="3 5" id="KW-0862">Zinc</keyword>
<keyword evidence="4 5" id="KW-0440">LIM domain</keyword>
<dbReference type="SUPFAM" id="SSF57716">
    <property type="entry name" value="Glucocorticoid receptor-like (DNA-binding domain)"/>
    <property type="match status" value="3"/>
</dbReference>
<accession>A0ABD2QGF6</accession>
<dbReference type="Gene3D" id="2.10.110.10">
    <property type="entry name" value="Cysteine Rich Protein"/>
    <property type="match status" value="2"/>
</dbReference>
<dbReference type="PANTHER" id="PTHR24205">
    <property type="entry name" value="FOUR AND A HALF LIM DOMAINS PROTEIN"/>
    <property type="match status" value="1"/>
</dbReference>
<dbReference type="PANTHER" id="PTHR24205:SF16">
    <property type="entry name" value="GH01042P-RELATED"/>
    <property type="match status" value="1"/>
</dbReference>
<gene>
    <name evidence="7" type="ORF">Ciccas_002720</name>
</gene>
<comment type="caution">
    <text evidence="7">The sequence shown here is derived from an EMBL/GenBank/DDBJ whole genome shotgun (WGS) entry which is preliminary data.</text>
</comment>
<evidence type="ECO:0000256" key="1">
    <source>
        <dbReference type="ARBA" id="ARBA00022723"/>
    </source>
</evidence>
<protein>
    <recommendedName>
        <fullName evidence="6">LIM zinc-binding domain-containing protein</fullName>
    </recommendedName>
</protein>
<name>A0ABD2QGF6_9PLAT</name>
<keyword evidence="1 5" id="KW-0479">Metal-binding</keyword>
<evidence type="ECO:0000313" key="7">
    <source>
        <dbReference type="EMBL" id="KAL3318614.1"/>
    </source>
</evidence>
<evidence type="ECO:0000256" key="4">
    <source>
        <dbReference type="ARBA" id="ARBA00023038"/>
    </source>
</evidence>
<proteinExistence type="predicted"/>
<dbReference type="PROSITE" id="PS50023">
    <property type="entry name" value="LIM_DOMAIN_2"/>
    <property type="match status" value="2"/>
</dbReference>
<dbReference type="Proteomes" id="UP001626550">
    <property type="component" value="Unassembled WGS sequence"/>
</dbReference>
<dbReference type="Pfam" id="PF00412">
    <property type="entry name" value="LIM"/>
    <property type="match status" value="2"/>
</dbReference>
<organism evidence="7 8">
    <name type="scientific">Cichlidogyrus casuarinus</name>
    <dbReference type="NCBI Taxonomy" id="1844966"/>
    <lineage>
        <taxon>Eukaryota</taxon>
        <taxon>Metazoa</taxon>
        <taxon>Spiralia</taxon>
        <taxon>Lophotrochozoa</taxon>
        <taxon>Platyhelminthes</taxon>
        <taxon>Monogenea</taxon>
        <taxon>Monopisthocotylea</taxon>
        <taxon>Dactylogyridea</taxon>
        <taxon>Ancyrocephalidae</taxon>
        <taxon>Cichlidogyrus</taxon>
    </lineage>
</organism>
<dbReference type="GO" id="GO:0046872">
    <property type="term" value="F:metal ion binding"/>
    <property type="evidence" value="ECO:0007669"/>
    <property type="project" value="UniProtKB-KW"/>
</dbReference>
<sequence>MSCAKCKKTLEGGTILSALEKKWHPDCFACEGCKTHLANQSFHQKDDVPFCVNCWKERFQPKCEGCKVTIDTSEQYTTYEGKAYHKQCFVCSSCKQSLAGKPFCIKEGQFFCPEHV</sequence>
<evidence type="ECO:0000313" key="8">
    <source>
        <dbReference type="Proteomes" id="UP001626550"/>
    </source>
</evidence>
<dbReference type="PROSITE" id="PS00478">
    <property type="entry name" value="LIM_DOMAIN_1"/>
    <property type="match status" value="2"/>
</dbReference>
<evidence type="ECO:0000256" key="3">
    <source>
        <dbReference type="ARBA" id="ARBA00022833"/>
    </source>
</evidence>
<evidence type="ECO:0000256" key="5">
    <source>
        <dbReference type="PROSITE-ProRule" id="PRU00125"/>
    </source>
</evidence>
<dbReference type="InterPro" id="IPR001781">
    <property type="entry name" value="Znf_LIM"/>
</dbReference>
<dbReference type="SMART" id="SM00132">
    <property type="entry name" value="LIM"/>
    <property type="match status" value="2"/>
</dbReference>
<dbReference type="EMBL" id="JBJKFK010000223">
    <property type="protein sequence ID" value="KAL3318614.1"/>
    <property type="molecule type" value="Genomic_DNA"/>
</dbReference>
<reference evidence="7 8" key="1">
    <citation type="submission" date="2024-11" db="EMBL/GenBank/DDBJ databases">
        <title>Adaptive evolution of stress response genes in parasites aligns with host niche diversity.</title>
        <authorList>
            <person name="Hahn C."/>
            <person name="Resl P."/>
        </authorList>
    </citation>
    <scope>NUCLEOTIDE SEQUENCE [LARGE SCALE GENOMIC DNA]</scope>
    <source>
        <strain evidence="7">EGGRZ-B1_66</strain>
        <tissue evidence="7">Body</tissue>
    </source>
</reference>
<feature type="domain" description="LIM zinc-binding" evidence="6">
    <location>
        <begin position="62"/>
        <end position="116"/>
    </location>
</feature>
<keyword evidence="8" id="KW-1185">Reference proteome</keyword>